<dbReference type="PROSITE" id="PS50213">
    <property type="entry name" value="FAS1"/>
    <property type="match status" value="2"/>
</dbReference>
<protein>
    <recommendedName>
        <fullName evidence="2">FAS1 domain-containing protein</fullName>
    </recommendedName>
</protein>
<sequence length="346" mass="36779">MWSSNLILGSLMNIALWNHVTADPLLSTINGIPELSTFSMVLNGTGGSSGEPGPDIEERFNSVLDGRKFTAFVPTNAAFSKISADVLKVLTAATSYSLLLTIIRTHIAEGIFSEAELTDTNTTRSIQGFSLDFEDVGDSSILDGQASVYFTNVSADNDLVHQIDQVLNPYTAYFGISNATAQPVAAPDAEYLSIADIVAKRPDLSDVASIVKTIDPDFLTLLSQLDTDTDNKRVLFAPSNDAFTALPPGALDSFVAPFNEAISAFLIRHHLTTIASQDIIGSVQEGQSFASTDGLPVVISGEGGSLRASNAAIQVDNLCSPNGCVIIVDKLLDPLYLAFGEIDRIS</sequence>
<dbReference type="InterPro" id="IPR036378">
    <property type="entry name" value="FAS1_dom_sf"/>
</dbReference>
<evidence type="ECO:0000259" key="2">
    <source>
        <dbReference type="PROSITE" id="PS50213"/>
    </source>
</evidence>
<keyword evidence="1" id="KW-0732">Signal</keyword>
<feature type="domain" description="FAS1" evidence="2">
    <location>
        <begin position="191"/>
        <end position="332"/>
    </location>
</feature>
<accession>A0ABR4PTW0</accession>
<feature type="signal peptide" evidence="1">
    <location>
        <begin position="1"/>
        <end position="22"/>
    </location>
</feature>
<dbReference type="InterPro" id="IPR050904">
    <property type="entry name" value="Adhesion/Biosynth-related"/>
</dbReference>
<comment type="caution">
    <text evidence="3">The sequence shown here is derived from an EMBL/GenBank/DDBJ whole genome shotgun (WGS) entry which is preliminary data.</text>
</comment>
<name>A0ABR4PTW0_9HELO</name>
<reference evidence="3 4" key="1">
    <citation type="submission" date="2024-06" db="EMBL/GenBank/DDBJ databases">
        <title>Complete genome of Phlyctema vagabunda strain 19-DSS-EL-015.</title>
        <authorList>
            <person name="Fiorenzani C."/>
        </authorList>
    </citation>
    <scope>NUCLEOTIDE SEQUENCE [LARGE SCALE GENOMIC DNA]</scope>
    <source>
        <strain evidence="3 4">19-DSS-EL-015</strain>
    </source>
</reference>
<dbReference type="SMART" id="SM00554">
    <property type="entry name" value="FAS1"/>
    <property type="match status" value="2"/>
</dbReference>
<dbReference type="Gene3D" id="2.30.180.10">
    <property type="entry name" value="FAS1 domain"/>
    <property type="match status" value="2"/>
</dbReference>
<evidence type="ECO:0000313" key="3">
    <source>
        <dbReference type="EMBL" id="KAL3426638.1"/>
    </source>
</evidence>
<dbReference type="InterPro" id="IPR000782">
    <property type="entry name" value="FAS1_domain"/>
</dbReference>
<organism evidence="3 4">
    <name type="scientific">Phlyctema vagabunda</name>
    <dbReference type="NCBI Taxonomy" id="108571"/>
    <lineage>
        <taxon>Eukaryota</taxon>
        <taxon>Fungi</taxon>
        <taxon>Dikarya</taxon>
        <taxon>Ascomycota</taxon>
        <taxon>Pezizomycotina</taxon>
        <taxon>Leotiomycetes</taxon>
        <taxon>Helotiales</taxon>
        <taxon>Dermateaceae</taxon>
        <taxon>Phlyctema</taxon>
    </lineage>
</organism>
<proteinExistence type="predicted"/>
<dbReference type="EMBL" id="JBFCZG010000001">
    <property type="protein sequence ID" value="KAL3426638.1"/>
    <property type="molecule type" value="Genomic_DNA"/>
</dbReference>
<dbReference type="PANTHER" id="PTHR10900">
    <property type="entry name" value="PERIOSTIN-RELATED"/>
    <property type="match status" value="1"/>
</dbReference>
<dbReference type="PANTHER" id="PTHR10900:SF77">
    <property type="entry name" value="FI19380P1"/>
    <property type="match status" value="1"/>
</dbReference>
<evidence type="ECO:0000256" key="1">
    <source>
        <dbReference type="SAM" id="SignalP"/>
    </source>
</evidence>
<feature type="domain" description="FAS1" evidence="2">
    <location>
        <begin position="22"/>
        <end position="167"/>
    </location>
</feature>
<evidence type="ECO:0000313" key="4">
    <source>
        <dbReference type="Proteomes" id="UP001629113"/>
    </source>
</evidence>
<dbReference type="SUPFAM" id="SSF82153">
    <property type="entry name" value="FAS1 domain"/>
    <property type="match status" value="2"/>
</dbReference>
<keyword evidence="4" id="KW-1185">Reference proteome</keyword>
<dbReference type="Pfam" id="PF02469">
    <property type="entry name" value="Fasciclin"/>
    <property type="match status" value="2"/>
</dbReference>
<dbReference type="Proteomes" id="UP001629113">
    <property type="component" value="Unassembled WGS sequence"/>
</dbReference>
<gene>
    <name evidence="3" type="ORF">PVAG01_00147</name>
</gene>
<feature type="chain" id="PRO_5045085915" description="FAS1 domain-containing protein" evidence="1">
    <location>
        <begin position="23"/>
        <end position="346"/>
    </location>
</feature>